<accession>A0A3N1CSQ2</accession>
<sequence length="337" mass="36412">MTAVRRGATPAAPATPLPAPVRPRIGASACLLGEPVRYNGGHARCKFLTEELDPLVEWVTVCPEIELGLGAPRPTLRLRTDGHLISRDGTVDHAEGIAAVNERVMPRFADLDGFVVKSRSPSCGLFGVSRYASGLPDERTDGQPVDRKGRGAFTAALVAAYPDLPVEEDGRLNDPLLREHFVERVFARARMRALFGAPWRPRDLVAFHSRHKLQILAHDPVGYREAGRVVARAGSDAPEDLVPAYAGVFAAALAVRPIRGRQVNALHHVLGPLSRRIGPVRRAGIVASIAAFSAGEAPLSVPVALLRHDAEAEGLTYLTEQTFLEPFPAALPLRHRL</sequence>
<dbReference type="EMBL" id="RJKE01000001">
    <property type="protein sequence ID" value="ROO84337.1"/>
    <property type="molecule type" value="Genomic_DNA"/>
</dbReference>
<dbReference type="PANTHER" id="PTHR30087:SF0">
    <property type="entry name" value="INNER MEMBRANE PROTEIN"/>
    <property type="match status" value="1"/>
</dbReference>
<dbReference type="PANTHER" id="PTHR30087">
    <property type="entry name" value="INNER MEMBRANE PROTEIN"/>
    <property type="match status" value="1"/>
</dbReference>
<feature type="domain" description="DUF1722" evidence="1">
    <location>
        <begin position="212"/>
        <end position="328"/>
    </location>
</feature>
<keyword evidence="3" id="KW-1185">Reference proteome</keyword>
<evidence type="ECO:0000313" key="2">
    <source>
        <dbReference type="EMBL" id="ROO84337.1"/>
    </source>
</evidence>
<dbReference type="Pfam" id="PF08349">
    <property type="entry name" value="DUF1722"/>
    <property type="match status" value="1"/>
</dbReference>
<name>A0A3N1CSQ2_9ACTN</name>
<reference evidence="2 3" key="1">
    <citation type="submission" date="2018-11" db="EMBL/GenBank/DDBJ databases">
        <title>Sequencing the genomes of 1000 actinobacteria strains.</title>
        <authorList>
            <person name="Klenk H.-P."/>
        </authorList>
    </citation>
    <scope>NUCLEOTIDE SEQUENCE [LARGE SCALE GENOMIC DNA]</scope>
    <source>
        <strain evidence="2 3">DSM 44254</strain>
    </source>
</reference>
<gene>
    <name evidence="2" type="ORF">EDD29_1859</name>
</gene>
<evidence type="ECO:0000313" key="3">
    <source>
        <dbReference type="Proteomes" id="UP000272400"/>
    </source>
</evidence>
<dbReference type="AlphaFoldDB" id="A0A3N1CSQ2"/>
<dbReference type="InterPro" id="IPR013560">
    <property type="entry name" value="DUF1722"/>
</dbReference>
<dbReference type="RefSeq" id="WP_342774408.1">
    <property type="nucleotide sequence ID" value="NZ_RJKE01000001.1"/>
</dbReference>
<evidence type="ECO:0000259" key="1">
    <source>
        <dbReference type="Pfam" id="PF08349"/>
    </source>
</evidence>
<protein>
    <submittedName>
        <fullName evidence="2">Uncharacterized protein YbgA (DUF1722 family)</fullName>
    </submittedName>
</protein>
<comment type="caution">
    <text evidence="2">The sequence shown here is derived from an EMBL/GenBank/DDBJ whole genome shotgun (WGS) entry which is preliminary data.</text>
</comment>
<dbReference type="Pfam" id="PF04463">
    <property type="entry name" value="2-thiour_desulf"/>
    <property type="match status" value="1"/>
</dbReference>
<proteinExistence type="predicted"/>
<organism evidence="2 3">
    <name type="scientific">Actinocorallia herbida</name>
    <dbReference type="NCBI Taxonomy" id="58109"/>
    <lineage>
        <taxon>Bacteria</taxon>
        <taxon>Bacillati</taxon>
        <taxon>Actinomycetota</taxon>
        <taxon>Actinomycetes</taxon>
        <taxon>Streptosporangiales</taxon>
        <taxon>Thermomonosporaceae</taxon>
        <taxon>Actinocorallia</taxon>
    </lineage>
</organism>
<dbReference type="Proteomes" id="UP000272400">
    <property type="component" value="Unassembled WGS sequence"/>
</dbReference>
<dbReference type="InterPro" id="IPR007553">
    <property type="entry name" value="2-thiour_desulf"/>
</dbReference>